<feature type="compositionally biased region" description="Polar residues" evidence="1">
    <location>
        <begin position="358"/>
        <end position="374"/>
    </location>
</feature>
<feature type="region of interest" description="Disordered" evidence="1">
    <location>
        <begin position="172"/>
        <end position="202"/>
    </location>
</feature>
<evidence type="ECO:0008006" key="5">
    <source>
        <dbReference type="Google" id="ProtNLM"/>
    </source>
</evidence>
<feature type="compositionally biased region" description="Low complexity" evidence="1">
    <location>
        <begin position="415"/>
        <end position="424"/>
    </location>
</feature>
<feature type="compositionally biased region" description="Polar residues" evidence="1">
    <location>
        <begin position="190"/>
        <end position="202"/>
    </location>
</feature>
<keyword evidence="2" id="KW-0812">Transmembrane</keyword>
<feature type="compositionally biased region" description="Low complexity" evidence="1">
    <location>
        <begin position="380"/>
        <end position="394"/>
    </location>
</feature>
<keyword evidence="2" id="KW-0472">Membrane</keyword>
<gene>
    <name evidence="3" type="ORF">HGRIS_000209</name>
</gene>
<sequence>MCKPFVGCITLTDYLWNRTASSPSPTATPSPQFGFAVIDEMSTCQPAMVIFSYAGPSVPFNLAITNDEVPQSSAPPGPSSTSSQGDINTFTNVGVPRAVPTGAQGTGESYTSLTLTENLSPFSGSYLWPKVNITQGWYVLVASMASTGFRATSSHFFIRNSSDVSCLIVAPPTSTGAPSSSTTSSIIASQTNDPTIPGSSSGRVSPGAIAGSVIGGLAVVGACIAAYLFIRFSKKSTASSPSSHHEIGKGAWGGLGSTDSAHKPSKRSTRPKSYLGAGGGDARSRVRNARHHSQADSLGPMLATQSQTQLPPAGNGTRTGGTSDEDVNSLALSPWEEKFIADEGMMVDSVAPLPMHGHSTSVVPTRRSSLSSQSRPHRPSVSTDYSYTSSGTRRTSLDRSHGAYPPPELIPMTRSPSSPSTSPSHPAPAPAVQRSTSEAASKLPAGGISAQQNRRTPRKPVPSYDPRDASLSPFVSSADPPRSSVQNSQSSSAGHLGEVVDVFDDSASQHSARKRPAGLPELNHKSSFGPGDNRPVHYLIPDMPPPVRD</sequence>
<reference evidence="4" key="1">
    <citation type="submission" date="2024-06" db="EMBL/GenBank/DDBJ databases">
        <title>Multi-omics analyses provide insights into the biosynthesis of the anticancer antibiotic pleurotin in Hohenbuehelia grisea.</title>
        <authorList>
            <person name="Weaver J.A."/>
            <person name="Alberti F."/>
        </authorList>
    </citation>
    <scope>NUCLEOTIDE SEQUENCE [LARGE SCALE GENOMIC DNA]</scope>
    <source>
        <strain evidence="4">T-177</strain>
    </source>
</reference>
<keyword evidence="2" id="KW-1133">Transmembrane helix</keyword>
<comment type="caution">
    <text evidence="3">The sequence shown here is derived from an EMBL/GenBank/DDBJ whole genome shotgun (WGS) entry which is preliminary data.</text>
</comment>
<feature type="region of interest" description="Disordered" evidence="1">
    <location>
        <begin position="237"/>
        <end position="327"/>
    </location>
</feature>
<feature type="transmembrane region" description="Helical" evidence="2">
    <location>
        <begin position="209"/>
        <end position="230"/>
    </location>
</feature>
<evidence type="ECO:0000256" key="2">
    <source>
        <dbReference type="SAM" id="Phobius"/>
    </source>
</evidence>
<evidence type="ECO:0000256" key="1">
    <source>
        <dbReference type="SAM" id="MobiDB-lite"/>
    </source>
</evidence>
<feature type="compositionally biased region" description="Low complexity" evidence="1">
    <location>
        <begin position="483"/>
        <end position="492"/>
    </location>
</feature>
<name>A0ABR3JQD5_9AGAR</name>
<feature type="compositionally biased region" description="Low complexity" evidence="1">
    <location>
        <begin position="172"/>
        <end position="189"/>
    </location>
</feature>
<keyword evidence="4" id="KW-1185">Reference proteome</keyword>
<dbReference type="Proteomes" id="UP001556367">
    <property type="component" value="Unassembled WGS sequence"/>
</dbReference>
<dbReference type="EMBL" id="JASNQZ010000004">
    <property type="protein sequence ID" value="KAL0958034.1"/>
    <property type="molecule type" value="Genomic_DNA"/>
</dbReference>
<feature type="region of interest" description="Disordered" evidence="1">
    <location>
        <begin position="351"/>
        <end position="549"/>
    </location>
</feature>
<evidence type="ECO:0000313" key="3">
    <source>
        <dbReference type="EMBL" id="KAL0958034.1"/>
    </source>
</evidence>
<proteinExistence type="predicted"/>
<organism evidence="3 4">
    <name type="scientific">Hohenbuehelia grisea</name>
    <dbReference type="NCBI Taxonomy" id="104357"/>
    <lineage>
        <taxon>Eukaryota</taxon>
        <taxon>Fungi</taxon>
        <taxon>Dikarya</taxon>
        <taxon>Basidiomycota</taxon>
        <taxon>Agaricomycotina</taxon>
        <taxon>Agaricomycetes</taxon>
        <taxon>Agaricomycetidae</taxon>
        <taxon>Agaricales</taxon>
        <taxon>Pleurotineae</taxon>
        <taxon>Pleurotaceae</taxon>
        <taxon>Hohenbuehelia</taxon>
    </lineage>
</organism>
<accession>A0ABR3JQD5</accession>
<protein>
    <recommendedName>
        <fullName evidence="5">Transmembrane protein</fullName>
    </recommendedName>
</protein>
<evidence type="ECO:0000313" key="4">
    <source>
        <dbReference type="Proteomes" id="UP001556367"/>
    </source>
</evidence>
<feature type="region of interest" description="Disordered" evidence="1">
    <location>
        <begin position="68"/>
        <end position="91"/>
    </location>
</feature>